<dbReference type="Gene3D" id="3.30.40.10">
    <property type="entry name" value="Zinc/RING finger domain, C3HC4 (zinc finger)"/>
    <property type="match status" value="1"/>
</dbReference>
<evidence type="ECO:0000256" key="5">
    <source>
        <dbReference type="ARBA" id="ARBA00022723"/>
    </source>
</evidence>
<keyword evidence="7" id="KW-0833">Ubl conjugation pathway</keyword>
<evidence type="ECO:0000256" key="13">
    <source>
        <dbReference type="SAM" id="MobiDB-lite"/>
    </source>
</evidence>
<comment type="similarity">
    <text evidence="11">Belongs to the RING-type zinc finger family. ATL subfamily.</text>
</comment>
<dbReference type="GO" id="GO:0008270">
    <property type="term" value="F:zinc ion binding"/>
    <property type="evidence" value="ECO:0007669"/>
    <property type="project" value="UniProtKB-KW"/>
</dbReference>
<feature type="domain" description="RING-type" evidence="15">
    <location>
        <begin position="124"/>
        <end position="166"/>
    </location>
</feature>
<evidence type="ECO:0000256" key="8">
    <source>
        <dbReference type="ARBA" id="ARBA00022833"/>
    </source>
</evidence>
<proteinExistence type="inferred from homology"/>
<dbReference type="Pfam" id="PF13639">
    <property type="entry name" value="zf-RING_2"/>
    <property type="match status" value="1"/>
</dbReference>
<feature type="transmembrane region" description="Helical" evidence="14">
    <location>
        <begin position="42"/>
        <end position="63"/>
    </location>
</feature>
<evidence type="ECO:0000256" key="2">
    <source>
        <dbReference type="ARBA" id="ARBA00004906"/>
    </source>
</evidence>
<reference evidence="17" key="2">
    <citation type="submission" date="2025-08" db="UniProtKB">
        <authorList>
            <consortium name="RefSeq"/>
        </authorList>
    </citation>
    <scope>IDENTIFICATION</scope>
    <source>
        <tissue evidence="17">Leaf</tissue>
    </source>
</reference>
<keyword evidence="3" id="KW-0808">Transferase</keyword>
<gene>
    <name evidence="17" type="primary">LOC110795394</name>
</gene>
<feature type="region of interest" description="Disordered" evidence="13">
    <location>
        <begin position="1"/>
        <end position="24"/>
    </location>
</feature>
<evidence type="ECO:0000313" key="17">
    <source>
        <dbReference type="RefSeq" id="XP_021856092.2"/>
    </source>
</evidence>
<accession>A0A9R0IUY1</accession>
<dbReference type="SUPFAM" id="SSF57850">
    <property type="entry name" value="RING/U-box"/>
    <property type="match status" value="1"/>
</dbReference>
<dbReference type="CDD" id="cd16461">
    <property type="entry name" value="RING-H2_EL5-like"/>
    <property type="match status" value="1"/>
</dbReference>
<evidence type="ECO:0000256" key="10">
    <source>
        <dbReference type="ARBA" id="ARBA00023136"/>
    </source>
</evidence>
<dbReference type="RefSeq" id="XP_021856092.2">
    <property type="nucleotide sequence ID" value="XM_022000400.2"/>
</dbReference>
<evidence type="ECO:0000256" key="6">
    <source>
        <dbReference type="ARBA" id="ARBA00022771"/>
    </source>
</evidence>
<dbReference type="PANTHER" id="PTHR45768:SF10">
    <property type="entry name" value="RING-H2 FINGER PROTEIN ATL13-RELATED"/>
    <property type="match status" value="1"/>
</dbReference>
<feature type="compositionally biased region" description="Gly residues" evidence="13">
    <location>
        <begin position="267"/>
        <end position="276"/>
    </location>
</feature>
<organism evidence="16 17">
    <name type="scientific">Spinacia oleracea</name>
    <name type="common">Spinach</name>
    <dbReference type="NCBI Taxonomy" id="3562"/>
    <lineage>
        <taxon>Eukaryota</taxon>
        <taxon>Viridiplantae</taxon>
        <taxon>Streptophyta</taxon>
        <taxon>Embryophyta</taxon>
        <taxon>Tracheophyta</taxon>
        <taxon>Spermatophyta</taxon>
        <taxon>Magnoliopsida</taxon>
        <taxon>eudicotyledons</taxon>
        <taxon>Gunneridae</taxon>
        <taxon>Pentapetalae</taxon>
        <taxon>Caryophyllales</taxon>
        <taxon>Chenopodiaceae</taxon>
        <taxon>Chenopodioideae</taxon>
        <taxon>Anserineae</taxon>
        <taxon>Spinacia</taxon>
    </lineage>
</organism>
<dbReference type="KEGG" id="soe:110795394"/>
<evidence type="ECO:0000256" key="4">
    <source>
        <dbReference type="ARBA" id="ARBA00022692"/>
    </source>
</evidence>
<reference evidence="16" key="1">
    <citation type="journal article" date="2021" name="Nat. Commun.">
        <title>Genomic analyses provide insights into spinach domestication and the genetic basis of agronomic traits.</title>
        <authorList>
            <person name="Cai X."/>
            <person name="Sun X."/>
            <person name="Xu C."/>
            <person name="Sun H."/>
            <person name="Wang X."/>
            <person name="Ge C."/>
            <person name="Zhang Z."/>
            <person name="Wang Q."/>
            <person name="Fei Z."/>
            <person name="Jiao C."/>
            <person name="Wang Q."/>
        </authorList>
    </citation>
    <scope>NUCLEOTIDE SEQUENCE [LARGE SCALE GENOMIC DNA]</scope>
    <source>
        <strain evidence="16">cv. Varoflay</strain>
    </source>
</reference>
<dbReference type="GO" id="GO:0016020">
    <property type="term" value="C:membrane"/>
    <property type="evidence" value="ECO:0007669"/>
    <property type="project" value="UniProtKB-SubCell"/>
</dbReference>
<dbReference type="AlphaFoldDB" id="A0A9R0IUY1"/>
<evidence type="ECO:0000313" key="16">
    <source>
        <dbReference type="Proteomes" id="UP000813463"/>
    </source>
</evidence>
<keyword evidence="5" id="KW-0479">Metal-binding</keyword>
<evidence type="ECO:0000256" key="1">
    <source>
        <dbReference type="ARBA" id="ARBA00004167"/>
    </source>
</evidence>
<dbReference type="GeneID" id="110795394"/>
<evidence type="ECO:0000259" key="15">
    <source>
        <dbReference type="PROSITE" id="PS50089"/>
    </source>
</evidence>
<protein>
    <submittedName>
        <fullName evidence="17">RING-H2 finger protein ATL13</fullName>
    </submittedName>
</protein>
<evidence type="ECO:0000256" key="14">
    <source>
        <dbReference type="SAM" id="Phobius"/>
    </source>
</evidence>
<dbReference type="PROSITE" id="PS50089">
    <property type="entry name" value="ZF_RING_2"/>
    <property type="match status" value="1"/>
</dbReference>
<keyword evidence="6 12" id="KW-0863">Zinc-finger</keyword>
<keyword evidence="16" id="KW-1185">Reference proteome</keyword>
<dbReference type="GO" id="GO:0061630">
    <property type="term" value="F:ubiquitin protein ligase activity"/>
    <property type="evidence" value="ECO:0007669"/>
    <property type="project" value="UniProtKB-EC"/>
</dbReference>
<dbReference type="InterPro" id="IPR001841">
    <property type="entry name" value="Znf_RING"/>
</dbReference>
<evidence type="ECO:0000256" key="12">
    <source>
        <dbReference type="PROSITE-ProRule" id="PRU00175"/>
    </source>
</evidence>
<comment type="subcellular location">
    <subcellularLocation>
        <location evidence="1">Membrane</location>
        <topology evidence="1">Single-pass membrane protein</topology>
    </subcellularLocation>
</comment>
<dbReference type="PANTHER" id="PTHR45768">
    <property type="entry name" value="E3 UBIQUITIN-PROTEIN LIGASE RNF13-LIKE"/>
    <property type="match status" value="1"/>
</dbReference>
<evidence type="ECO:0000256" key="3">
    <source>
        <dbReference type="ARBA" id="ARBA00022679"/>
    </source>
</evidence>
<feature type="region of interest" description="Disordered" evidence="13">
    <location>
        <begin position="195"/>
        <end position="223"/>
    </location>
</feature>
<dbReference type="Proteomes" id="UP000813463">
    <property type="component" value="Chromosome 2"/>
</dbReference>
<keyword evidence="8" id="KW-0862">Zinc</keyword>
<feature type="region of interest" description="Disordered" evidence="13">
    <location>
        <begin position="246"/>
        <end position="276"/>
    </location>
</feature>
<keyword evidence="4 14" id="KW-0812">Transmembrane</keyword>
<dbReference type="SMART" id="SM00184">
    <property type="entry name" value="RING"/>
    <property type="match status" value="1"/>
</dbReference>
<evidence type="ECO:0000256" key="9">
    <source>
        <dbReference type="ARBA" id="ARBA00022989"/>
    </source>
</evidence>
<evidence type="ECO:0000256" key="11">
    <source>
        <dbReference type="ARBA" id="ARBA00024209"/>
    </source>
</evidence>
<sequence length="506" mass="54406">MEHPSMLLPPPPRPPLLPPPPPHHKSFQPSALNLDNKINPSIILIIIILAIIFFVSGLLHLLVRFLLRPSQRNPDEFLENVTALQGQLQQLFHLHDAGVDQSFIDTLPVFQYKTIIGLKDPFDCAVCLCEFEPDDKLRLLPKCSHAFHVDCIDTWLLSHSTCPLCRASLLQDFGATNNFSPVVCVLESGSNTVESSRELERGNSSNHRDEFGSNRSDTAEEVAKTKKKEDKIVTVKLGKFRNVDGGEGSSDIITTTNNSSNNNNTQNGGGGGGGGVGGGSGGGNNLGSRRCYSMGSFAYVLDDATSLQVPIRTPIKKARTTTKNKSGLKAGQRSAMSEYGGGDSRREFNGIDAFRSLEILGNNNNGGGSGSTSNKESFSISKIWLRGNGDKNNKKSGNVIGNGNGNGNGNVIGISNGNGNGNVIIGNGNGNGNGNEMDRSSRRTISEFEVDVSELGIDEETQSCYSVDSLANPTTTTSSTRRTLLWLMGRQNKIVHNHSSSFSSNI</sequence>
<comment type="pathway">
    <text evidence="2">Protein modification; protein ubiquitination.</text>
</comment>
<name>A0A9R0IUY1_SPIOL</name>
<evidence type="ECO:0000256" key="7">
    <source>
        <dbReference type="ARBA" id="ARBA00022786"/>
    </source>
</evidence>
<feature type="compositionally biased region" description="Low complexity" evidence="13">
    <location>
        <begin position="254"/>
        <end position="266"/>
    </location>
</feature>
<keyword evidence="10 14" id="KW-0472">Membrane</keyword>
<keyword evidence="9 14" id="KW-1133">Transmembrane helix</keyword>
<dbReference type="InterPro" id="IPR013083">
    <property type="entry name" value="Znf_RING/FYVE/PHD"/>
</dbReference>
<feature type="compositionally biased region" description="Pro residues" evidence="13">
    <location>
        <begin position="7"/>
        <end position="21"/>
    </location>
</feature>
<feature type="region of interest" description="Disordered" evidence="13">
    <location>
        <begin position="318"/>
        <end position="346"/>
    </location>
</feature>